<keyword evidence="2" id="KW-0804">Transcription</keyword>
<dbReference type="InterPro" id="IPR036910">
    <property type="entry name" value="HMG_box_dom_sf"/>
</dbReference>
<dbReference type="PANTHER" id="PTHR10270:SF161">
    <property type="entry name" value="SEX-DETERMINING REGION Y PROTEIN"/>
    <property type="match status" value="1"/>
</dbReference>
<dbReference type="EMBL" id="KZ084107">
    <property type="protein sequence ID" value="OSD02088.1"/>
    <property type="molecule type" value="Genomic_DNA"/>
</dbReference>
<dbReference type="InterPro" id="IPR009071">
    <property type="entry name" value="HMG_box_dom"/>
</dbReference>
<dbReference type="OrthoDB" id="6247875at2759"/>
<protein>
    <recommendedName>
        <fullName evidence="5">HMG box domain-containing protein</fullName>
    </recommendedName>
</protein>
<evidence type="ECO:0000256" key="1">
    <source>
        <dbReference type="ARBA" id="ARBA00023125"/>
    </source>
</evidence>
<feature type="compositionally biased region" description="Low complexity" evidence="4">
    <location>
        <begin position="253"/>
        <end position="263"/>
    </location>
</feature>
<reference evidence="6 7" key="1">
    <citation type="journal article" date="2015" name="Biotechnol. Biofuels">
        <title>Enhanced degradation of softwood versus hardwood by the white-rot fungus Pycnoporus coccineus.</title>
        <authorList>
            <person name="Couturier M."/>
            <person name="Navarro D."/>
            <person name="Chevret D."/>
            <person name="Henrissat B."/>
            <person name="Piumi F."/>
            <person name="Ruiz-Duenas F.J."/>
            <person name="Martinez A.T."/>
            <person name="Grigoriev I.V."/>
            <person name="Riley R."/>
            <person name="Lipzen A."/>
            <person name="Berrin J.G."/>
            <person name="Master E.R."/>
            <person name="Rosso M.N."/>
        </authorList>
    </citation>
    <scope>NUCLEOTIDE SEQUENCE [LARGE SCALE GENOMIC DNA]</scope>
    <source>
        <strain evidence="6 7">BRFM310</strain>
    </source>
</reference>
<accession>A0A1Y2ILT3</accession>
<dbReference type="GO" id="GO:0001228">
    <property type="term" value="F:DNA-binding transcription activator activity, RNA polymerase II-specific"/>
    <property type="evidence" value="ECO:0007669"/>
    <property type="project" value="TreeGrafter"/>
</dbReference>
<dbReference type="AlphaFoldDB" id="A0A1Y2ILT3"/>
<name>A0A1Y2ILT3_TRAC3</name>
<dbReference type="PANTHER" id="PTHR10270">
    <property type="entry name" value="SOX TRANSCRIPTION FACTOR"/>
    <property type="match status" value="1"/>
</dbReference>
<feature type="domain" description="HMG box" evidence="5">
    <location>
        <begin position="133"/>
        <end position="203"/>
    </location>
</feature>
<feature type="DNA-binding region" description="HMG box" evidence="3">
    <location>
        <begin position="133"/>
        <end position="203"/>
    </location>
</feature>
<dbReference type="PROSITE" id="PS50118">
    <property type="entry name" value="HMG_BOX_2"/>
    <property type="match status" value="1"/>
</dbReference>
<keyword evidence="3" id="KW-0539">Nucleus</keyword>
<dbReference type="SUPFAM" id="SSF47095">
    <property type="entry name" value="HMG-box"/>
    <property type="match status" value="1"/>
</dbReference>
<organism evidence="6 7">
    <name type="scientific">Trametes coccinea (strain BRFM310)</name>
    <name type="common">Pycnoporus coccineus</name>
    <dbReference type="NCBI Taxonomy" id="1353009"/>
    <lineage>
        <taxon>Eukaryota</taxon>
        <taxon>Fungi</taxon>
        <taxon>Dikarya</taxon>
        <taxon>Basidiomycota</taxon>
        <taxon>Agaricomycotina</taxon>
        <taxon>Agaricomycetes</taxon>
        <taxon>Polyporales</taxon>
        <taxon>Polyporaceae</taxon>
        <taxon>Trametes</taxon>
    </lineage>
</organism>
<sequence length="635" mass="69826">MFAIPPRAGSICGWTPSNDSNDTLCTTLSTTSSYALHAYPSLPLASTPRDARSPIPRSLSLDSSVRTRSLSNASDTSSIYAASSTCVAPSIYSEASTYAPSIESTPPSEYTPYTNPTSKRRYKIKRQLDPSWAPRPPNAFILFRRDYVEKHKGESAVSDPKDKTLSKRAGDAWKALAEEDKKPWFDLAKIAALEHAAANPNYVYRPKKNRTEPRRHPAFLSRREQVEEFIRKSSHRRLISSARPPSRSHYDCSTPGSAGSSSTPEPPGTPSSEESNPFSDAFTVSRPRSDSVPMQLSFPMPMPIPAPSRPFTSHPAMVSMPSLVSERPVAPKRSLSHSDMPPYFMSEYVNLGDEYSEPDEQSVFSYDSAVSEPSPAYCLGNPSEQQSSLGCEITVQNPEGQYIPQSQLGPDPRLMPEPQTMPEAIDPLSTLLSPSTSTYPTQPTSPLFERRRRAATISTLPSPLTVITSSLSSWARDDLVTARLAPRFDQPPPPPVPSHDLGIQLMTDEDNWTRNIPPNMHDALDATIPETDMDVTPRVPVFPQNMQDSGLPQPLAEPRIEYAMPEPQQDGLPVPMLPQYQLAADDITSDLECYSMGLRQYGIGGGSAETANYGAPSFEVDYSSFLSCDNTREQA</sequence>
<dbReference type="InterPro" id="IPR050140">
    <property type="entry name" value="SRY-related_HMG-box_TF-like"/>
</dbReference>
<evidence type="ECO:0000259" key="5">
    <source>
        <dbReference type="PROSITE" id="PS50118"/>
    </source>
</evidence>
<evidence type="ECO:0000313" key="7">
    <source>
        <dbReference type="Proteomes" id="UP000193067"/>
    </source>
</evidence>
<evidence type="ECO:0000256" key="3">
    <source>
        <dbReference type="PROSITE-ProRule" id="PRU00267"/>
    </source>
</evidence>
<dbReference type="STRING" id="1353009.A0A1Y2ILT3"/>
<dbReference type="Proteomes" id="UP000193067">
    <property type="component" value="Unassembled WGS sequence"/>
</dbReference>
<dbReference type="SMART" id="SM00398">
    <property type="entry name" value="HMG"/>
    <property type="match status" value="1"/>
</dbReference>
<evidence type="ECO:0000256" key="4">
    <source>
        <dbReference type="SAM" id="MobiDB-lite"/>
    </source>
</evidence>
<dbReference type="GO" id="GO:0030154">
    <property type="term" value="P:cell differentiation"/>
    <property type="evidence" value="ECO:0007669"/>
    <property type="project" value="TreeGrafter"/>
</dbReference>
<keyword evidence="1 3" id="KW-0238">DNA-binding</keyword>
<keyword evidence="7" id="KW-1185">Reference proteome</keyword>
<proteinExistence type="predicted"/>
<dbReference type="GO" id="GO:0000978">
    <property type="term" value="F:RNA polymerase II cis-regulatory region sequence-specific DNA binding"/>
    <property type="evidence" value="ECO:0007669"/>
    <property type="project" value="TreeGrafter"/>
</dbReference>
<dbReference type="GO" id="GO:0005634">
    <property type="term" value="C:nucleus"/>
    <property type="evidence" value="ECO:0007669"/>
    <property type="project" value="UniProtKB-UniRule"/>
</dbReference>
<dbReference type="CDD" id="cd01389">
    <property type="entry name" value="HMG-box_ROX1-like"/>
    <property type="match status" value="1"/>
</dbReference>
<gene>
    <name evidence="6" type="ORF">PYCCODRAFT_1477967</name>
</gene>
<evidence type="ECO:0000313" key="6">
    <source>
        <dbReference type="EMBL" id="OSD02088.1"/>
    </source>
</evidence>
<dbReference type="Gene3D" id="1.10.30.10">
    <property type="entry name" value="High mobility group box domain"/>
    <property type="match status" value="1"/>
</dbReference>
<evidence type="ECO:0000256" key="2">
    <source>
        <dbReference type="ARBA" id="ARBA00023163"/>
    </source>
</evidence>
<dbReference type="Pfam" id="PF00505">
    <property type="entry name" value="HMG_box"/>
    <property type="match status" value="1"/>
</dbReference>
<feature type="region of interest" description="Disordered" evidence="4">
    <location>
        <begin position="231"/>
        <end position="301"/>
    </location>
</feature>